<feature type="region of interest" description="Disordered" evidence="1">
    <location>
        <begin position="1"/>
        <end position="24"/>
    </location>
</feature>
<dbReference type="Pfam" id="PF01883">
    <property type="entry name" value="FeS_assembly_P"/>
    <property type="match status" value="1"/>
</dbReference>
<dbReference type="Proteomes" id="UP000198876">
    <property type="component" value="Unassembled WGS sequence"/>
</dbReference>
<feature type="compositionally biased region" description="Acidic residues" evidence="1">
    <location>
        <begin position="1"/>
        <end position="10"/>
    </location>
</feature>
<dbReference type="PANTHER" id="PTHR42831:SF1">
    <property type="entry name" value="FE-S PROTEIN MATURATION AUXILIARY FACTOR YITW"/>
    <property type="match status" value="1"/>
</dbReference>
<organism evidence="3 4">
    <name type="scientific">Halopelagius inordinatus</name>
    <dbReference type="NCBI Taxonomy" id="553467"/>
    <lineage>
        <taxon>Archaea</taxon>
        <taxon>Methanobacteriati</taxon>
        <taxon>Methanobacteriota</taxon>
        <taxon>Stenosarchaea group</taxon>
        <taxon>Halobacteria</taxon>
        <taxon>Halobacteriales</taxon>
        <taxon>Haloferacaceae</taxon>
    </lineage>
</organism>
<evidence type="ECO:0000313" key="4">
    <source>
        <dbReference type="Proteomes" id="UP000198876"/>
    </source>
</evidence>
<gene>
    <name evidence="3" type="ORF">SAMN04488063_3671</name>
</gene>
<sequence>MSVEPTDDSEGPAGRSREHPPDRTAVLSVLDRVMDPELDRSIVELGYVDEVRIESDEDGARVAVEFTLPTAWCSPAFAWMMATDARDGVESMRGVDDCTVRLREHMHQTEVNEGVNGGRSFADAFPDAEGGVADVRATLDSKARVARQYDAVETLLDAGLGHEQVAELTRDDFEPLPTEGRMAVYVRDRSVGLDVPSEPVVRYLRKADEVGLYDDGDETASRGGEDRLFRTPEGDPIPPARAELVHRRARLAKVNMSGQGGVCDALHEARREELADDD</sequence>
<dbReference type="InterPro" id="IPR002744">
    <property type="entry name" value="MIP18-like"/>
</dbReference>
<feature type="domain" description="MIP18 family-like" evidence="2">
    <location>
        <begin position="24"/>
        <end position="100"/>
    </location>
</feature>
<keyword evidence="4" id="KW-1185">Reference proteome</keyword>
<name>A0A1I2WRZ0_9EURY</name>
<dbReference type="EMBL" id="FOOQ01000009">
    <property type="protein sequence ID" value="SFH04120.1"/>
    <property type="molecule type" value="Genomic_DNA"/>
</dbReference>
<dbReference type="RefSeq" id="WP_092894012.1">
    <property type="nucleotide sequence ID" value="NZ_FOOQ01000009.1"/>
</dbReference>
<dbReference type="InterPro" id="IPR052339">
    <property type="entry name" value="Fe-S_Maturation_MIP18"/>
</dbReference>
<proteinExistence type="predicted"/>
<dbReference type="OrthoDB" id="37162at2157"/>
<reference evidence="4" key="1">
    <citation type="submission" date="2016-10" db="EMBL/GenBank/DDBJ databases">
        <authorList>
            <person name="Varghese N."/>
            <person name="Submissions S."/>
        </authorList>
    </citation>
    <scope>NUCLEOTIDE SEQUENCE [LARGE SCALE GENOMIC DNA]</scope>
    <source>
        <strain evidence="4">CGMCC 1.7739</strain>
    </source>
</reference>
<evidence type="ECO:0000256" key="1">
    <source>
        <dbReference type="SAM" id="MobiDB-lite"/>
    </source>
</evidence>
<evidence type="ECO:0000259" key="2">
    <source>
        <dbReference type="Pfam" id="PF01883"/>
    </source>
</evidence>
<dbReference type="Gene3D" id="3.30.300.130">
    <property type="entry name" value="Fe-S cluster assembly (FSCA)"/>
    <property type="match status" value="1"/>
</dbReference>
<accession>A0A1I2WRZ0</accession>
<dbReference type="STRING" id="553467.SAMN04488063_3671"/>
<evidence type="ECO:0000313" key="3">
    <source>
        <dbReference type="EMBL" id="SFH04120.1"/>
    </source>
</evidence>
<dbReference type="PANTHER" id="PTHR42831">
    <property type="entry name" value="FE-S PROTEIN MATURATION AUXILIARY FACTOR YITW"/>
    <property type="match status" value="1"/>
</dbReference>
<feature type="region of interest" description="Disordered" evidence="1">
    <location>
        <begin position="214"/>
        <end position="239"/>
    </location>
</feature>
<dbReference type="InterPro" id="IPR034904">
    <property type="entry name" value="FSCA_dom_sf"/>
</dbReference>
<dbReference type="AlphaFoldDB" id="A0A1I2WRZ0"/>
<protein>
    <submittedName>
        <fullName evidence="3">Metal-sulfur cluster biosynthetic enzyme</fullName>
    </submittedName>
</protein>
<feature type="compositionally biased region" description="Basic and acidic residues" evidence="1">
    <location>
        <begin position="219"/>
        <end position="233"/>
    </location>
</feature>
<dbReference type="SUPFAM" id="SSF117916">
    <property type="entry name" value="Fe-S cluster assembly (FSCA) domain-like"/>
    <property type="match status" value="1"/>
</dbReference>